<dbReference type="WBParaSite" id="BPAG_0000415301-mRNA-1">
    <property type="protein sequence ID" value="BPAG_0000415301-mRNA-1"/>
    <property type="gene ID" value="BPAG_0000415301"/>
</dbReference>
<evidence type="ECO:0000313" key="4">
    <source>
        <dbReference type="WBParaSite" id="BPAG_0000415301-mRNA-1"/>
    </source>
</evidence>
<keyword evidence="1" id="KW-0812">Transmembrane</keyword>
<feature type="transmembrane region" description="Helical" evidence="1">
    <location>
        <begin position="119"/>
        <end position="145"/>
    </location>
</feature>
<evidence type="ECO:0000313" key="3">
    <source>
        <dbReference type="Proteomes" id="UP000278627"/>
    </source>
</evidence>
<protein>
    <submittedName>
        <fullName evidence="4">Transmembrane protein</fullName>
    </submittedName>
</protein>
<gene>
    <name evidence="2" type="ORF">BPAG_LOCUS4117</name>
</gene>
<accession>A0A0N4T7G6</accession>
<evidence type="ECO:0000256" key="1">
    <source>
        <dbReference type="SAM" id="Phobius"/>
    </source>
</evidence>
<evidence type="ECO:0000313" key="2">
    <source>
        <dbReference type="EMBL" id="VDN85303.1"/>
    </source>
</evidence>
<reference evidence="4" key="1">
    <citation type="submission" date="2017-02" db="UniProtKB">
        <authorList>
            <consortium name="WormBaseParasite"/>
        </authorList>
    </citation>
    <scope>IDENTIFICATION</scope>
</reference>
<proteinExistence type="predicted"/>
<reference evidence="2 3" key="2">
    <citation type="submission" date="2018-11" db="EMBL/GenBank/DDBJ databases">
        <authorList>
            <consortium name="Pathogen Informatics"/>
        </authorList>
    </citation>
    <scope>NUCLEOTIDE SEQUENCE [LARGE SCALE GENOMIC DNA]</scope>
</reference>
<keyword evidence="1" id="KW-0472">Membrane</keyword>
<dbReference type="AlphaFoldDB" id="A0A0N4T7G6"/>
<keyword evidence="3" id="KW-1185">Reference proteome</keyword>
<dbReference type="EMBL" id="UZAD01001745">
    <property type="protein sequence ID" value="VDN85303.1"/>
    <property type="molecule type" value="Genomic_DNA"/>
</dbReference>
<keyword evidence="1" id="KW-1133">Transmembrane helix</keyword>
<dbReference type="Proteomes" id="UP000278627">
    <property type="component" value="Unassembled WGS sequence"/>
</dbReference>
<sequence>MDCPRASFCSSTSNDRRHLPTWIEPYLQQAITVSSTSTIRILLTNATEPSLDNDDDISISDELIAENDDNLINVAYDSLIAENDDNLINVAYDSKCAKVCAVAVEKALRKEEECHLDGIPLYVVIIIAVISFAFGVAFVATLWLIHNKTDN</sequence>
<organism evidence="4">
    <name type="scientific">Brugia pahangi</name>
    <name type="common">Filarial nematode worm</name>
    <dbReference type="NCBI Taxonomy" id="6280"/>
    <lineage>
        <taxon>Eukaryota</taxon>
        <taxon>Metazoa</taxon>
        <taxon>Ecdysozoa</taxon>
        <taxon>Nematoda</taxon>
        <taxon>Chromadorea</taxon>
        <taxon>Rhabditida</taxon>
        <taxon>Spirurina</taxon>
        <taxon>Spiruromorpha</taxon>
        <taxon>Filarioidea</taxon>
        <taxon>Onchocercidae</taxon>
        <taxon>Brugia</taxon>
    </lineage>
</organism>
<name>A0A0N4T7G6_BRUPA</name>